<evidence type="ECO:0000256" key="3">
    <source>
        <dbReference type="ARBA" id="ARBA00022475"/>
    </source>
</evidence>
<dbReference type="GO" id="GO:0055085">
    <property type="term" value="P:transmembrane transport"/>
    <property type="evidence" value="ECO:0007669"/>
    <property type="project" value="InterPro"/>
</dbReference>
<keyword evidence="3" id="KW-1003">Cell membrane</keyword>
<keyword evidence="5 7" id="KW-1133">Transmembrane helix</keyword>
<keyword evidence="6 7" id="KW-0472">Membrane</keyword>
<feature type="transmembrane region" description="Helical" evidence="7">
    <location>
        <begin position="200"/>
        <end position="218"/>
    </location>
</feature>
<feature type="transmembrane region" description="Helical" evidence="7">
    <location>
        <begin position="96"/>
        <end position="115"/>
    </location>
</feature>
<dbReference type="GO" id="GO:0016020">
    <property type="term" value="C:membrane"/>
    <property type="evidence" value="ECO:0007669"/>
    <property type="project" value="UniProtKB-SubCell"/>
</dbReference>
<dbReference type="PANTHER" id="PTHR36838:SF1">
    <property type="entry name" value="SLR1864 PROTEIN"/>
    <property type="match status" value="1"/>
</dbReference>
<feature type="transmembrane region" description="Helical" evidence="7">
    <location>
        <begin position="230"/>
        <end position="253"/>
    </location>
</feature>
<evidence type="ECO:0000313" key="9">
    <source>
        <dbReference type="Proteomes" id="UP000281112"/>
    </source>
</evidence>
<organism evidence="8 9">
    <name type="scientific">Vibrio viridaestus</name>
    <dbReference type="NCBI Taxonomy" id="2487322"/>
    <lineage>
        <taxon>Bacteria</taxon>
        <taxon>Pseudomonadati</taxon>
        <taxon>Pseudomonadota</taxon>
        <taxon>Gammaproteobacteria</taxon>
        <taxon>Vibrionales</taxon>
        <taxon>Vibrionaceae</taxon>
        <taxon>Vibrio</taxon>
    </lineage>
</organism>
<evidence type="ECO:0000256" key="6">
    <source>
        <dbReference type="ARBA" id="ARBA00023136"/>
    </source>
</evidence>
<dbReference type="PANTHER" id="PTHR36838">
    <property type="entry name" value="AUXIN EFFLUX CARRIER FAMILY PROTEIN"/>
    <property type="match status" value="1"/>
</dbReference>
<feature type="transmembrane region" description="Helical" evidence="7">
    <location>
        <begin position="6"/>
        <end position="26"/>
    </location>
</feature>
<dbReference type="EMBL" id="RJVQ01000001">
    <property type="protein sequence ID" value="RQW64968.1"/>
    <property type="molecule type" value="Genomic_DNA"/>
</dbReference>
<protein>
    <submittedName>
        <fullName evidence="8">AEC family transporter</fullName>
    </submittedName>
</protein>
<feature type="transmembrane region" description="Helical" evidence="7">
    <location>
        <begin position="38"/>
        <end position="57"/>
    </location>
</feature>
<dbReference type="OrthoDB" id="9810457at2"/>
<keyword evidence="9" id="KW-1185">Reference proteome</keyword>
<evidence type="ECO:0000256" key="4">
    <source>
        <dbReference type="ARBA" id="ARBA00022692"/>
    </source>
</evidence>
<feature type="transmembrane region" description="Helical" evidence="7">
    <location>
        <begin position="63"/>
        <end position="84"/>
    </location>
</feature>
<feature type="transmembrane region" description="Helical" evidence="7">
    <location>
        <begin position="168"/>
        <end position="188"/>
    </location>
</feature>
<evidence type="ECO:0000256" key="7">
    <source>
        <dbReference type="SAM" id="Phobius"/>
    </source>
</evidence>
<feature type="transmembrane region" description="Helical" evidence="7">
    <location>
        <begin position="290"/>
        <end position="314"/>
    </location>
</feature>
<dbReference type="Proteomes" id="UP000281112">
    <property type="component" value="Unassembled WGS sequence"/>
</dbReference>
<keyword evidence="4 7" id="KW-0812">Transmembrane</keyword>
<reference evidence="8 9" key="1">
    <citation type="submission" date="2018-11" db="EMBL/GenBank/DDBJ databases">
        <title>Vibrio LJC006 sp. nov., isolated from seawater during the bloom of the enteromorpha.</title>
        <authorList>
            <person name="Liang J."/>
        </authorList>
    </citation>
    <scope>NUCLEOTIDE SEQUENCE [LARGE SCALE GENOMIC DNA]</scope>
    <source>
        <strain evidence="8 9">LJC006</strain>
    </source>
</reference>
<name>A0A3N9TKP8_9VIBR</name>
<evidence type="ECO:0000256" key="1">
    <source>
        <dbReference type="ARBA" id="ARBA00004141"/>
    </source>
</evidence>
<comment type="subcellular location">
    <subcellularLocation>
        <location evidence="1">Membrane</location>
        <topology evidence="1">Multi-pass membrane protein</topology>
    </subcellularLocation>
</comment>
<dbReference type="Pfam" id="PF03547">
    <property type="entry name" value="Mem_trans"/>
    <property type="match status" value="1"/>
</dbReference>
<feature type="transmembrane region" description="Helical" evidence="7">
    <location>
        <begin position="127"/>
        <end position="148"/>
    </location>
</feature>
<feature type="transmembrane region" description="Helical" evidence="7">
    <location>
        <begin position="259"/>
        <end position="278"/>
    </location>
</feature>
<evidence type="ECO:0000256" key="5">
    <source>
        <dbReference type="ARBA" id="ARBA00022989"/>
    </source>
</evidence>
<comment type="caution">
    <text evidence="8">The sequence shown here is derived from an EMBL/GenBank/DDBJ whole genome shotgun (WGS) entry which is preliminary data.</text>
</comment>
<dbReference type="InterPro" id="IPR004776">
    <property type="entry name" value="Mem_transp_PIN-like"/>
</dbReference>
<accession>A0A3N9TKP8</accession>
<evidence type="ECO:0000256" key="2">
    <source>
        <dbReference type="ARBA" id="ARBA00022448"/>
    </source>
</evidence>
<keyword evidence="2" id="KW-0813">Transport</keyword>
<evidence type="ECO:0000313" key="8">
    <source>
        <dbReference type="EMBL" id="RQW64968.1"/>
    </source>
</evidence>
<dbReference type="AlphaFoldDB" id="A0A3N9TKP8"/>
<sequence length="315" mass="34292">MLTVLSVIFPIFLIMLIGYVAARLSLVSSHSLSDMGRYVIYIALPAVILKTVLNIDLQAMLNYRYLSAYALASIALTLIGLFFYQKILGLGKLDTSVSITGMVLPNSSFIGYPIIIQLIDNAPVNAFAMALLVENLCVLPLCFILMDYSNLNNQQPLKIKVYTLLKRIIKNPLLIAILLGVIGNLLDLQLPATLETTLDLLAPSAVAVALIVIGGALAQIRIGRSNVTQLLSVTMGKLIIHPLLAILMLHLLLPGHYELKLALVIIAAMPMFSVYSVIGDMYRRQAFCSSAQLVTNLLSIITIPIMITLAQAIFG</sequence>
<proteinExistence type="predicted"/>
<dbReference type="RefSeq" id="WP_124935617.1">
    <property type="nucleotide sequence ID" value="NZ_RJVQ01000001.1"/>
</dbReference>
<gene>
    <name evidence="8" type="ORF">EES38_02725</name>
</gene>